<dbReference type="NCBIfam" id="NF004584">
    <property type="entry name" value="PRK05928.2-1"/>
    <property type="match status" value="1"/>
</dbReference>
<organism evidence="2 3">
    <name type="scientific">Alkalihalobacillus trypoxylicola</name>
    <dbReference type="NCBI Taxonomy" id="519424"/>
    <lineage>
        <taxon>Bacteria</taxon>
        <taxon>Bacillati</taxon>
        <taxon>Bacillota</taxon>
        <taxon>Bacilli</taxon>
        <taxon>Bacillales</taxon>
        <taxon>Bacillaceae</taxon>
        <taxon>Alkalihalobacillus</taxon>
    </lineage>
</organism>
<evidence type="ECO:0000313" key="2">
    <source>
        <dbReference type="EMBL" id="KYG34835.1"/>
    </source>
</evidence>
<feature type="domain" description="Tetrapyrrole biosynthesis uroporphyrinogen III synthase" evidence="1">
    <location>
        <begin position="20"/>
        <end position="259"/>
    </location>
</feature>
<dbReference type="RefSeq" id="WP_061947094.1">
    <property type="nucleotide sequence ID" value="NZ_LTAO01000001.1"/>
</dbReference>
<dbReference type="InterPro" id="IPR003754">
    <property type="entry name" value="4pyrrol_synth_uPrphyn_synth"/>
</dbReference>
<evidence type="ECO:0000313" key="3">
    <source>
        <dbReference type="Proteomes" id="UP000075806"/>
    </source>
</evidence>
<dbReference type="OrthoDB" id="9775656at2"/>
<sequence length="273" mass="30736">MSKPLEGKQVVLTASRKTEEMTTLINKQGGEVKVFSLQGTVFLDHKDLENDIKLMIENQYEWLILTTGMGTKAIVDAAESIDLKEALLDAWAKTNLVARGYKTIAALKELGLIPKVTDEDGTIRGLISALKNTSFSNQKVAVQLHGLHSPALTSFLENKGAIIHEIYPYKHLPAEREQVEQLFEQLEKGKVDAICFTTYYQVRCLFEYAVSINQADVLRKWFNHTVIAVAVGKVTAEELREWKVERIISPKHERMGAMIVTLSQYVKSMTKLV</sequence>
<name>A0A162F5J1_9BACI</name>
<proteinExistence type="predicted"/>
<dbReference type="GO" id="GO:0004852">
    <property type="term" value="F:uroporphyrinogen-III synthase activity"/>
    <property type="evidence" value="ECO:0007669"/>
    <property type="project" value="InterPro"/>
</dbReference>
<dbReference type="InterPro" id="IPR036108">
    <property type="entry name" value="4pyrrol_syn_uPrphyn_synt_sf"/>
</dbReference>
<comment type="caution">
    <text evidence="2">The sequence shown here is derived from an EMBL/GenBank/DDBJ whole genome shotgun (WGS) entry which is preliminary data.</text>
</comment>
<dbReference type="STRING" id="519424.AZF04_00425"/>
<dbReference type="GO" id="GO:0006780">
    <property type="term" value="P:uroporphyrinogen III biosynthetic process"/>
    <property type="evidence" value="ECO:0007669"/>
    <property type="project" value="InterPro"/>
</dbReference>
<dbReference type="SUPFAM" id="SSF69618">
    <property type="entry name" value="HemD-like"/>
    <property type="match status" value="1"/>
</dbReference>
<dbReference type="InterPro" id="IPR039793">
    <property type="entry name" value="UROS/Hem4"/>
</dbReference>
<reference evidence="2" key="1">
    <citation type="submission" date="2016-02" db="EMBL/GenBank/DDBJ databases">
        <title>Genome sequence of Bacillus trypoxylicola KCTC 13244(T).</title>
        <authorList>
            <person name="Jeong H."/>
            <person name="Park S.-H."/>
            <person name="Choi S.-K."/>
        </authorList>
    </citation>
    <scope>NUCLEOTIDE SEQUENCE [LARGE SCALE GENOMIC DNA]</scope>
    <source>
        <strain evidence="2">KCTC 13244</strain>
    </source>
</reference>
<dbReference type="Gene3D" id="3.40.50.10090">
    <property type="match status" value="2"/>
</dbReference>
<dbReference type="CDD" id="cd06578">
    <property type="entry name" value="HemD"/>
    <property type="match status" value="1"/>
</dbReference>
<dbReference type="Pfam" id="PF02602">
    <property type="entry name" value="HEM4"/>
    <property type="match status" value="1"/>
</dbReference>
<evidence type="ECO:0000259" key="1">
    <source>
        <dbReference type="Pfam" id="PF02602"/>
    </source>
</evidence>
<gene>
    <name evidence="2" type="ORF">AZF04_00425</name>
</gene>
<dbReference type="PANTHER" id="PTHR40082">
    <property type="entry name" value="BLR5956 PROTEIN"/>
    <property type="match status" value="1"/>
</dbReference>
<protein>
    <submittedName>
        <fullName evidence="2">Uroporphyrinogen-III synthase</fullName>
    </submittedName>
</protein>
<keyword evidence="3" id="KW-1185">Reference proteome</keyword>
<dbReference type="PANTHER" id="PTHR40082:SF1">
    <property type="entry name" value="BLR5956 PROTEIN"/>
    <property type="match status" value="1"/>
</dbReference>
<dbReference type="EMBL" id="LTAO01000001">
    <property type="protein sequence ID" value="KYG34835.1"/>
    <property type="molecule type" value="Genomic_DNA"/>
</dbReference>
<accession>A0A162F5J1</accession>
<dbReference type="Proteomes" id="UP000075806">
    <property type="component" value="Unassembled WGS sequence"/>
</dbReference>
<dbReference type="AlphaFoldDB" id="A0A162F5J1"/>